<comment type="caution">
    <text evidence="4">The sequence shown here is derived from an EMBL/GenBank/DDBJ whole genome shotgun (WGS) entry which is preliminary data.</text>
</comment>
<keyword evidence="1 3" id="KW-0853">WD repeat</keyword>
<dbReference type="InterPro" id="IPR011047">
    <property type="entry name" value="Quinoprotein_ADH-like_sf"/>
</dbReference>
<feature type="repeat" description="WD" evidence="3">
    <location>
        <begin position="274"/>
        <end position="308"/>
    </location>
</feature>
<organism evidence="4 5">
    <name type="scientific">Hymenobacter guriensis</name>
    <dbReference type="NCBI Taxonomy" id="2793065"/>
    <lineage>
        <taxon>Bacteria</taxon>
        <taxon>Pseudomonadati</taxon>
        <taxon>Bacteroidota</taxon>
        <taxon>Cytophagia</taxon>
        <taxon>Cytophagales</taxon>
        <taxon>Hymenobacteraceae</taxon>
        <taxon>Hymenobacter</taxon>
    </lineage>
</organism>
<dbReference type="EMBL" id="JADWYK010000002">
    <property type="protein sequence ID" value="MBG8552658.1"/>
    <property type="molecule type" value="Genomic_DNA"/>
</dbReference>
<dbReference type="InterPro" id="IPR015943">
    <property type="entry name" value="WD40/YVTN_repeat-like_dom_sf"/>
</dbReference>
<evidence type="ECO:0000256" key="3">
    <source>
        <dbReference type="PROSITE-ProRule" id="PRU00221"/>
    </source>
</evidence>
<dbReference type="Gene3D" id="2.130.10.10">
    <property type="entry name" value="YVTN repeat-like/Quinoprotein amine dehydrogenase"/>
    <property type="match status" value="2"/>
</dbReference>
<evidence type="ECO:0000256" key="1">
    <source>
        <dbReference type="ARBA" id="ARBA00022574"/>
    </source>
</evidence>
<evidence type="ECO:0000313" key="4">
    <source>
        <dbReference type="EMBL" id="MBG8552658.1"/>
    </source>
</evidence>
<dbReference type="InterPro" id="IPR001680">
    <property type="entry name" value="WD40_rpt"/>
</dbReference>
<dbReference type="PROSITE" id="PS50082">
    <property type="entry name" value="WD_REPEATS_2"/>
    <property type="match status" value="4"/>
</dbReference>
<dbReference type="PRINTS" id="PR00320">
    <property type="entry name" value="GPROTEINBRPT"/>
</dbReference>
<evidence type="ECO:0000256" key="2">
    <source>
        <dbReference type="ARBA" id="ARBA00022737"/>
    </source>
</evidence>
<dbReference type="InterPro" id="IPR020472">
    <property type="entry name" value="WD40_PAC1"/>
</dbReference>
<accession>A0ABS0KZ69</accession>
<sequence length="316" mass="34518">MSTLFRPQVQKLATLSGHRDCVYALSGVADEAAIYSAGTDGFVVSWSLDDPTQDGELVARVENSVYALRYVPARRWLLIGHNFQGLQAIDLDARQLVHATALPPAAIFEILYDETRQRVYVALGNGQLAVLHAADLRLLQLISLSDKSLRCLSLHAGRGELAVGSSDTRVYVLDADSLAVKHTLAAGTNSIFTAAYSPDGRYLLTAGRDAHLRRWDVAAGYAEDLSVVAHLFAINHLTFSPDGQLLATCSMDKSIKLWDADSLRLLRVVDCARHAGHGTSVNRLFWSARQNRLVSCSDDRSLVVWQISREDSGTGS</sequence>
<dbReference type="PANTHER" id="PTHR19848:SF8">
    <property type="entry name" value="F-BOX AND WD REPEAT DOMAIN CONTAINING 7"/>
    <property type="match status" value="1"/>
</dbReference>
<gene>
    <name evidence="4" type="ORF">I5L79_03820</name>
</gene>
<dbReference type="SMART" id="SM00320">
    <property type="entry name" value="WD40"/>
    <property type="match status" value="5"/>
</dbReference>
<reference evidence="4 5" key="1">
    <citation type="submission" date="2020-11" db="EMBL/GenBank/DDBJ databases">
        <title>Hymenobacter sp.</title>
        <authorList>
            <person name="Kim M.K."/>
        </authorList>
    </citation>
    <scope>NUCLEOTIDE SEQUENCE [LARGE SCALE GENOMIC DNA]</scope>
    <source>
        <strain evidence="4 5">BT594</strain>
    </source>
</reference>
<proteinExistence type="predicted"/>
<dbReference type="PANTHER" id="PTHR19848">
    <property type="entry name" value="WD40 REPEAT PROTEIN"/>
    <property type="match status" value="1"/>
</dbReference>
<name>A0ABS0KZ69_9BACT</name>
<dbReference type="SUPFAM" id="SSF50998">
    <property type="entry name" value="Quinoprotein alcohol dehydrogenase-like"/>
    <property type="match status" value="1"/>
</dbReference>
<dbReference type="PROSITE" id="PS50294">
    <property type="entry name" value="WD_REPEATS_REGION"/>
    <property type="match status" value="3"/>
</dbReference>
<keyword evidence="2" id="KW-0677">Repeat</keyword>
<keyword evidence="5" id="KW-1185">Reference proteome</keyword>
<feature type="repeat" description="WD" evidence="3">
    <location>
        <begin position="15"/>
        <end position="49"/>
    </location>
</feature>
<dbReference type="Pfam" id="PF00400">
    <property type="entry name" value="WD40"/>
    <property type="match status" value="4"/>
</dbReference>
<dbReference type="InterPro" id="IPR019775">
    <property type="entry name" value="WD40_repeat_CS"/>
</dbReference>
<feature type="repeat" description="WD" evidence="3">
    <location>
        <begin position="184"/>
        <end position="217"/>
    </location>
</feature>
<feature type="repeat" description="WD" evidence="3">
    <location>
        <begin position="227"/>
        <end position="268"/>
    </location>
</feature>
<dbReference type="PROSITE" id="PS00678">
    <property type="entry name" value="WD_REPEATS_1"/>
    <property type="match status" value="1"/>
</dbReference>
<protein>
    <submittedName>
        <fullName evidence="4">WD40 repeat domain-containing protein</fullName>
    </submittedName>
</protein>
<dbReference type="Proteomes" id="UP000601099">
    <property type="component" value="Unassembled WGS sequence"/>
</dbReference>
<dbReference type="RefSeq" id="WP_196953711.1">
    <property type="nucleotide sequence ID" value="NZ_JADWYK010000002.1"/>
</dbReference>
<evidence type="ECO:0000313" key="5">
    <source>
        <dbReference type="Proteomes" id="UP000601099"/>
    </source>
</evidence>